<name>A0A6J5P2M1_9CAUD</name>
<gene>
    <name evidence="1" type="ORF">UFOVP828_1</name>
</gene>
<accession>A0A6J5P2M1</accession>
<proteinExistence type="predicted"/>
<reference evidence="1" key="1">
    <citation type="submission" date="2020-04" db="EMBL/GenBank/DDBJ databases">
        <authorList>
            <person name="Chiriac C."/>
            <person name="Salcher M."/>
            <person name="Ghai R."/>
            <person name="Kavagutti S V."/>
        </authorList>
    </citation>
    <scope>NUCLEOTIDE SEQUENCE</scope>
</reference>
<feature type="non-terminal residue" evidence="1">
    <location>
        <position position="123"/>
    </location>
</feature>
<dbReference type="EMBL" id="LR796766">
    <property type="protein sequence ID" value="CAB4164176.1"/>
    <property type="molecule type" value="Genomic_DNA"/>
</dbReference>
<sequence>MNYKDAPNKIVDNFFTDDEVRRIYDVVQNTDRTDFQQYLSYVSWHIELPEDIIDKVTKIAEGIVGEGLVLAEYNFSRYQKTISDCRKLWFNPLLFPHIDDAFEGKRFTVDIQLKSNVDWDIVV</sequence>
<evidence type="ECO:0000313" key="1">
    <source>
        <dbReference type="EMBL" id="CAB4164176.1"/>
    </source>
</evidence>
<protein>
    <submittedName>
        <fullName evidence="1">Uncharacterized protein</fullName>
    </submittedName>
</protein>
<organism evidence="1">
    <name type="scientific">uncultured Caudovirales phage</name>
    <dbReference type="NCBI Taxonomy" id="2100421"/>
    <lineage>
        <taxon>Viruses</taxon>
        <taxon>Duplodnaviria</taxon>
        <taxon>Heunggongvirae</taxon>
        <taxon>Uroviricota</taxon>
        <taxon>Caudoviricetes</taxon>
        <taxon>Peduoviridae</taxon>
        <taxon>Maltschvirus</taxon>
        <taxon>Maltschvirus maltsch</taxon>
    </lineage>
</organism>